<dbReference type="AlphaFoldDB" id="A0A2I2FK73"/>
<dbReference type="Proteomes" id="UP000234585">
    <property type="component" value="Unassembled WGS sequence"/>
</dbReference>
<organism evidence="2 3">
    <name type="scientific">Aspergillus candidus</name>
    <dbReference type="NCBI Taxonomy" id="41067"/>
    <lineage>
        <taxon>Eukaryota</taxon>
        <taxon>Fungi</taxon>
        <taxon>Dikarya</taxon>
        <taxon>Ascomycota</taxon>
        <taxon>Pezizomycotina</taxon>
        <taxon>Eurotiomycetes</taxon>
        <taxon>Eurotiomycetidae</taxon>
        <taxon>Eurotiales</taxon>
        <taxon>Aspergillaceae</taxon>
        <taxon>Aspergillus</taxon>
        <taxon>Aspergillus subgen. Circumdati</taxon>
    </lineage>
</organism>
<accession>A0A2I2FK73</accession>
<keyword evidence="1" id="KW-1133">Transmembrane helix</keyword>
<keyword evidence="1" id="KW-0812">Transmembrane</keyword>
<dbReference type="EMBL" id="KZ559122">
    <property type="protein sequence ID" value="PLB41020.1"/>
    <property type="molecule type" value="Genomic_DNA"/>
</dbReference>
<evidence type="ECO:0000313" key="3">
    <source>
        <dbReference type="Proteomes" id="UP000234585"/>
    </source>
</evidence>
<dbReference type="GeneID" id="36518573"/>
<dbReference type="RefSeq" id="XP_024675032.1">
    <property type="nucleotide sequence ID" value="XM_024811413.1"/>
</dbReference>
<proteinExistence type="predicted"/>
<evidence type="ECO:0000256" key="1">
    <source>
        <dbReference type="SAM" id="Phobius"/>
    </source>
</evidence>
<reference evidence="2 3" key="1">
    <citation type="submission" date="2017-12" db="EMBL/GenBank/DDBJ databases">
        <authorList>
            <consortium name="DOE Joint Genome Institute"/>
            <person name="Haridas S."/>
            <person name="Kjaerbolling I."/>
            <person name="Vesth T.C."/>
            <person name="Frisvad J.C."/>
            <person name="Nybo J.L."/>
            <person name="Theobald S."/>
            <person name="Kuo A."/>
            <person name="Bowyer P."/>
            <person name="Matsuda Y."/>
            <person name="Mondo S."/>
            <person name="Lyhne E.K."/>
            <person name="Kogle M.E."/>
            <person name="Clum A."/>
            <person name="Lipzen A."/>
            <person name="Salamov A."/>
            <person name="Ngan C.Y."/>
            <person name="Daum C."/>
            <person name="Chiniquy J."/>
            <person name="Barry K."/>
            <person name="LaButti K."/>
            <person name="Simmons B.A."/>
            <person name="Magnuson J.K."/>
            <person name="Mortensen U.H."/>
            <person name="Larsen T.O."/>
            <person name="Grigoriev I.V."/>
            <person name="Baker S.E."/>
            <person name="Andersen M.R."/>
            <person name="Nordberg H.P."/>
            <person name="Cantor M.N."/>
            <person name="Hua S.X."/>
        </authorList>
    </citation>
    <scope>NUCLEOTIDE SEQUENCE [LARGE SCALE GENOMIC DNA]</scope>
    <source>
        <strain evidence="2 3">CBS 102.13</strain>
    </source>
</reference>
<feature type="transmembrane region" description="Helical" evidence="1">
    <location>
        <begin position="48"/>
        <end position="80"/>
    </location>
</feature>
<gene>
    <name evidence="2" type="ORF">BDW47DRAFT_100368</name>
</gene>
<sequence length="81" mass="9635">MKTAQSKQRQSVAPFETTQIIPSSPCWYCHISYTMPSFITSSQIVSGLVCYFFFFVFVFVFVLVLSFSWLFFSIFFFLFFW</sequence>
<keyword evidence="1" id="KW-0472">Membrane</keyword>
<name>A0A2I2FK73_ASPCN</name>
<evidence type="ECO:0000313" key="2">
    <source>
        <dbReference type="EMBL" id="PLB41020.1"/>
    </source>
</evidence>
<protein>
    <submittedName>
        <fullName evidence="2">Uncharacterized protein</fullName>
    </submittedName>
</protein>
<keyword evidence="3" id="KW-1185">Reference proteome</keyword>